<dbReference type="PANTHER" id="PTHR24113:SF12">
    <property type="entry name" value="RAN GTPASE-ACTIVATING PROTEIN 1"/>
    <property type="match status" value="1"/>
</dbReference>
<comment type="caution">
    <text evidence="5">The sequence shown here is derived from an EMBL/GenBank/DDBJ whole genome shotgun (WGS) entry which is preliminary data.</text>
</comment>
<organism evidence="5 6">
    <name type="scientific">Dunaliella salina</name>
    <name type="common">Green alga</name>
    <name type="synonym">Protococcus salinus</name>
    <dbReference type="NCBI Taxonomy" id="3046"/>
    <lineage>
        <taxon>Eukaryota</taxon>
        <taxon>Viridiplantae</taxon>
        <taxon>Chlorophyta</taxon>
        <taxon>core chlorophytes</taxon>
        <taxon>Chlorophyceae</taxon>
        <taxon>CS clade</taxon>
        <taxon>Chlamydomonadales</taxon>
        <taxon>Dunaliellaceae</taxon>
        <taxon>Dunaliella</taxon>
    </lineage>
</organism>
<dbReference type="InterPro" id="IPR032675">
    <property type="entry name" value="LRR_dom_sf"/>
</dbReference>
<proteinExistence type="predicted"/>
<dbReference type="Proteomes" id="UP000815325">
    <property type="component" value="Unassembled WGS sequence"/>
</dbReference>
<dbReference type="PANTHER" id="PTHR24113">
    <property type="entry name" value="RAN GTPASE-ACTIVATING PROTEIN 1"/>
    <property type="match status" value="1"/>
</dbReference>
<dbReference type="InterPro" id="IPR027038">
    <property type="entry name" value="RanGap"/>
</dbReference>
<evidence type="ECO:0000313" key="6">
    <source>
        <dbReference type="Proteomes" id="UP000815325"/>
    </source>
</evidence>
<keyword evidence="6" id="KW-1185">Reference proteome</keyword>
<evidence type="ECO:0000256" key="1">
    <source>
        <dbReference type="ARBA" id="ARBA00004430"/>
    </source>
</evidence>
<evidence type="ECO:0000256" key="4">
    <source>
        <dbReference type="ARBA" id="ARBA00022737"/>
    </source>
</evidence>
<gene>
    <name evidence="5" type="ORF">DUNSADRAFT_3362</name>
</gene>
<keyword evidence="2" id="KW-0343">GTPase activation</keyword>
<evidence type="ECO:0000256" key="2">
    <source>
        <dbReference type="ARBA" id="ARBA00022468"/>
    </source>
</evidence>
<comment type="subcellular location">
    <subcellularLocation>
        <location evidence="1">Cytoplasm</location>
        <location evidence="1">Cytoskeleton</location>
        <location evidence="1">Cilium axoneme</location>
    </subcellularLocation>
</comment>
<reference evidence="5" key="1">
    <citation type="submission" date="2017-08" db="EMBL/GenBank/DDBJ databases">
        <authorList>
            <person name="Polle J.E."/>
            <person name="Barry K."/>
            <person name="Cushman J."/>
            <person name="Schmutz J."/>
            <person name="Tran D."/>
            <person name="Hathwaick L.T."/>
            <person name="Yim W.C."/>
            <person name="Jenkins J."/>
            <person name="Mckie-Krisberg Z.M."/>
            <person name="Prochnik S."/>
            <person name="Lindquist E."/>
            <person name="Dockter R.B."/>
            <person name="Adam C."/>
            <person name="Molina H."/>
            <person name="Bunkerborg J."/>
            <person name="Jin E."/>
            <person name="Buchheim M."/>
            <person name="Magnuson J."/>
        </authorList>
    </citation>
    <scope>NUCLEOTIDE SEQUENCE</scope>
    <source>
        <strain evidence="5">CCAP 19/18</strain>
    </source>
</reference>
<dbReference type="SMART" id="SM00368">
    <property type="entry name" value="LRR_RI"/>
    <property type="match status" value="4"/>
</dbReference>
<keyword evidence="3" id="KW-0433">Leucine-rich repeat</keyword>
<dbReference type="EMBL" id="MU069590">
    <property type="protein sequence ID" value="KAF5838113.1"/>
    <property type="molecule type" value="Genomic_DNA"/>
</dbReference>
<dbReference type="Gene3D" id="3.80.10.10">
    <property type="entry name" value="Ribonuclease Inhibitor"/>
    <property type="match status" value="1"/>
</dbReference>
<name>A0ABQ7GU18_DUNSA</name>
<dbReference type="Pfam" id="PF13516">
    <property type="entry name" value="LRR_6"/>
    <property type="match status" value="2"/>
</dbReference>
<evidence type="ECO:0000256" key="3">
    <source>
        <dbReference type="ARBA" id="ARBA00022614"/>
    </source>
</evidence>
<dbReference type="InterPro" id="IPR001611">
    <property type="entry name" value="Leu-rich_rpt"/>
</dbReference>
<sequence length="179" mass="19449">MLACNSSLTELGLSKHRMVDSQLETLVSYGLLRNKSITSLDLRANRLSGFSGPQLERLLSEAPHVSSMNLASNMLGDSGALALARTMPYCSWLRMLDLRGNNISEQGLVAVAEALSMSPHIQVLLIWGNVFGPTSSRAFADALAAIENSQDRAGQEKLVMDVRPYEVDGRAQLAFVQVD</sequence>
<protein>
    <submittedName>
        <fullName evidence="5">Uncharacterized protein</fullName>
    </submittedName>
</protein>
<dbReference type="SUPFAM" id="SSF52047">
    <property type="entry name" value="RNI-like"/>
    <property type="match status" value="1"/>
</dbReference>
<keyword evidence="4" id="KW-0677">Repeat</keyword>
<accession>A0ABQ7GU18</accession>
<evidence type="ECO:0000313" key="5">
    <source>
        <dbReference type="EMBL" id="KAF5838113.1"/>
    </source>
</evidence>